<comment type="caution">
    <text evidence="1">The sequence shown here is derived from an EMBL/GenBank/DDBJ whole genome shotgun (WGS) entry which is preliminary data.</text>
</comment>
<dbReference type="AlphaFoldDB" id="A0A3A5H3P9"/>
<keyword evidence="2" id="KW-1185">Reference proteome</keyword>
<reference evidence="2" key="1">
    <citation type="submission" date="2018-09" db="EMBL/GenBank/DDBJ databases">
        <authorList>
            <person name="Zhu H."/>
        </authorList>
    </citation>
    <scope>NUCLEOTIDE SEQUENCE [LARGE SCALE GENOMIC DNA]</scope>
    <source>
        <strain evidence="2">K1W22B-1</strain>
    </source>
</reference>
<dbReference type="RefSeq" id="WP_120059283.1">
    <property type="nucleotide sequence ID" value="NZ_QYRP01000002.1"/>
</dbReference>
<protein>
    <submittedName>
        <fullName evidence="1">Uncharacterized protein</fullName>
    </submittedName>
</protein>
<evidence type="ECO:0000313" key="2">
    <source>
        <dbReference type="Proteomes" id="UP000276542"/>
    </source>
</evidence>
<gene>
    <name evidence="1" type="ORF">D4739_03555</name>
</gene>
<proteinExistence type="predicted"/>
<organism evidence="1 2">
    <name type="scientific">Nocardioides cavernaquae</name>
    <dbReference type="NCBI Taxonomy" id="2321396"/>
    <lineage>
        <taxon>Bacteria</taxon>
        <taxon>Bacillati</taxon>
        <taxon>Actinomycetota</taxon>
        <taxon>Actinomycetes</taxon>
        <taxon>Propionibacteriales</taxon>
        <taxon>Nocardioidaceae</taxon>
        <taxon>Nocardioides</taxon>
    </lineage>
</organism>
<dbReference type="EMBL" id="QYRP01000002">
    <property type="protein sequence ID" value="RJS45383.1"/>
    <property type="molecule type" value="Genomic_DNA"/>
</dbReference>
<evidence type="ECO:0000313" key="1">
    <source>
        <dbReference type="EMBL" id="RJS45383.1"/>
    </source>
</evidence>
<dbReference type="Proteomes" id="UP000276542">
    <property type="component" value="Unassembled WGS sequence"/>
</dbReference>
<accession>A0A3A5H3P9</accession>
<sequence>MTDQVEITKHVGRRAVVRTAAHAAWAIPAIQIATTVSASAATCSGGTQPTAFSMTGTSAKSATDNKVWTGTYVVTNTGASDTATVQVTASGGAVTTPPSASGWARTGTGPWLFSKVFGDCVAGPASENLNFSLTYGNANANNRVSAVLI</sequence>
<name>A0A3A5H3P9_9ACTN</name>